<comment type="subcellular location">
    <subcellularLocation>
        <location evidence="2">Mitochondrion inner membrane</location>
        <topology evidence="2">Multi-pass membrane protein</topology>
    </subcellularLocation>
</comment>
<protein>
    <recommendedName>
        <fullName evidence="4">Mitochondrial thiamine pyrophosphate carrier 1</fullName>
    </recommendedName>
</protein>
<evidence type="ECO:0000313" key="15">
    <source>
        <dbReference type="Proteomes" id="UP000002258"/>
    </source>
</evidence>
<dbReference type="OrthoDB" id="428293at2759"/>
<keyword evidence="15" id="KW-1185">Reference proteome</keyword>
<name>A3LSC5_PICST</name>
<keyword evidence="7" id="KW-0677">Repeat</keyword>
<dbReference type="PRINTS" id="PR00784">
    <property type="entry name" value="MTUNCOUPLING"/>
</dbReference>
<keyword evidence="8" id="KW-0999">Mitochondrion inner membrane</keyword>
<dbReference type="InterPro" id="IPR023395">
    <property type="entry name" value="MCP_dom_sf"/>
</dbReference>
<dbReference type="eggNOG" id="KOG0764">
    <property type="taxonomic scope" value="Eukaryota"/>
</dbReference>
<evidence type="ECO:0000256" key="8">
    <source>
        <dbReference type="ARBA" id="ARBA00022792"/>
    </source>
</evidence>
<evidence type="ECO:0000256" key="5">
    <source>
        <dbReference type="ARBA" id="ARBA00022448"/>
    </source>
</evidence>
<dbReference type="GeneID" id="4838005"/>
<dbReference type="STRING" id="322104.A3LSC5"/>
<dbReference type="Pfam" id="PF00153">
    <property type="entry name" value="Mito_carr"/>
    <property type="match status" value="3"/>
</dbReference>
<keyword evidence="5 13" id="KW-0813">Transport</keyword>
<dbReference type="PANTHER" id="PTHR45683">
    <property type="entry name" value="MITOCHONDRIAL NICOTINAMIDE ADENINE DINUCLEOTIDE TRANSPORTER 1-RELATED-RELATED"/>
    <property type="match status" value="1"/>
</dbReference>
<keyword evidence="10" id="KW-0496">Mitochondrion</keyword>
<dbReference type="FunCoup" id="A3LSC5">
    <property type="interactions" value="100"/>
</dbReference>
<dbReference type="Proteomes" id="UP000002258">
    <property type="component" value="Chromosome 3"/>
</dbReference>
<dbReference type="HOGENOM" id="CLU_015166_6_4_1"/>
<evidence type="ECO:0000256" key="6">
    <source>
        <dbReference type="ARBA" id="ARBA00022692"/>
    </source>
</evidence>
<dbReference type="Gene3D" id="1.50.40.10">
    <property type="entry name" value="Mitochondrial carrier domain"/>
    <property type="match status" value="1"/>
</dbReference>
<dbReference type="AlphaFoldDB" id="A3LSC5"/>
<dbReference type="GO" id="GO:0015230">
    <property type="term" value="F:FAD transmembrane transporter activity"/>
    <property type="evidence" value="ECO:0007669"/>
    <property type="project" value="EnsemblFungi"/>
</dbReference>
<dbReference type="SUPFAM" id="SSF103506">
    <property type="entry name" value="Mitochondrial carrier"/>
    <property type="match status" value="1"/>
</dbReference>
<dbReference type="InterPro" id="IPR002067">
    <property type="entry name" value="MCP"/>
</dbReference>
<evidence type="ECO:0000256" key="7">
    <source>
        <dbReference type="ARBA" id="ARBA00022737"/>
    </source>
</evidence>
<dbReference type="EMBL" id="CP000497">
    <property type="protein sequence ID" value="ABN65547.2"/>
    <property type="molecule type" value="Genomic_DNA"/>
</dbReference>
<keyword evidence="6 12" id="KW-0812">Transmembrane</keyword>
<feature type="repeat" description="Solcar" evidence="12">
    <location>
        <begin position="228"/>
        <end position="315"/>
    </location>
</feature>
<evidence type="ECO:0000256" key="12">
    <source>
        <dbReference type="PROSITE-ProRule" id="PRU00282"/>
    </source>
</evidence>
<proteinExistence type="inferred from homology"/>
<evidence type="ECO:0000256" key="2">
    <source>
        <dbReference type="ARBA" id="ARBA00004448"/>
    </source>
</evidence>
<comment type="similarity">
    <text evidence="3 13">Belongs to the mitochondrial carrier (TC 2.A.29) family.</text>
</comment>
<dbReference type="RefSeq" id="XP_001383576.2">
    <property type="nucleotide sequence ID" value="XM_001383539.1"/>
</dbReference>
<feature type="repeat" description="Solcar" evidence="12">
    <location>
        <begin position="131"/>
        <end position="218"/>
    </location>
</feature>
<evidence type="ECO:0000313" key="14">
    <source>
        <dbReference type="EMBL" id="ABN65547.2"/>
    </source>
</evidence>
<evidence type="ECO:0000256" key="3">
    <source>
        <dbReference type="ARBA" id="ARBA00006375"/>
    </source>
</evidence>
<dbReference type="PROSITE" id="PS50920">
    <property type="entry name" value="SOLCAR"/>
    <property type="match status" value="3"/>
</dbReference>
<accession>A3LSC5</accession>
<evidence type="ECO:0000256" key="1">
    <source>
        <dbReference type="ARBA" id="ARBA00002238"/>
    </source>
</evidence>
<keyword evidence="11 12" id="KW-0472">Membrane</keyword>
<dbReference type="InterPro" id="IPR044712">
    <property type="entry name" value="SLC25A32-like"/>
</dbReference>
<comment type="function">
    <text evidence="1">Mitochondrial transporter that mediates uptake of thiamine pyrophosphate (ThPP) into mitochondria.</text>
</comment>
<evidence type="ECO:0000256" key="9">
    <source>
        <dbReference type="ARBA" id="ARBA00022989"/>
    </source>
</evidence>
<gene>
    <name evidence="14" type="primary">FLX1</name>
    <name evidence="14" type="ORF">PICST_57133</name>
</gene>
<dbReference type="OMA" id="TTVWKHE"/>
<dbReference type="KEGG" id="pic:PICST_57133"/>
<dbReference type="InParanoid" id="A3LSC5"/>
<keyword evidence="9" id="KW-1133">Transmembrane helix</keyword>
<sequence>MNTFIDHDGVVPKESLQLSRRQIEATGGLTAGCITTLVTHPLDLIKIRLQLSHSHPRGTSHRAFEPILNIFKKINEDALQDFKKTQKLSGLTHLLRHYYRGITPNLVGNISAWGLYFTLYSEFKSLQFTSNPSVNYFSSSTLAGMSTSLLTNPLWVLKTRILGSSKNDSKAYKSIADGVVSILRKEGVLSFWRGSIPSLFSVFQGSLQFTFYDNYKNFISKRYDTEQLTTAQYIYGSAFSKIFSMLIMYPTQVVRSILQNYQGDSKQERTIRSVARHLWKEDGPRGFYKGLSANILRVVPATCVTFVVYETVRDNLRKYETRE</sequence>
<organism evidence="14 15">
    <name type="scientific">Scheffersomyces stipitis (strain ATCC 58785 / CBS 6054 / NBRC 10063 / NRRL Y-11545)</name>
    <name type="common">Yeast</name>
    <name type="synonym">Pichia stipitis</name>
    <dbReference type="NCBI Taxonomy" id="322104"/>
    <lineage>
        <taxon>Eukaryota</taxon>
        <taxon>Fungi</taxon>
        <taxon>Dikarya</taxon>
        <taxon>Ascomycota</taxon>
        <taxon>Saccharomycotina</taxon>
        <taxon>Pichiomycetes</taxon>
        <taxon>Debaryomycetaceae</taxon>
        <taxon>Scheffersomyces</taxon>
    </lineage>
</organism>
<dbReference type="GO" id="GO:0005743">
    <property type="term" value="C:mitochondrial inner membrane"/>
    <property type="evidence" value="ECO:0007669"/>
    <property type="project" value="UniProtKB-SubCell"/>
</dbReference>
<reference evidence="14 15" key="1">
    <citation type="journal article" date="2007" name="Nat. Biotechnol.">
        <title>Genome sequence of the lignocellulose-bioconverting and xylose-fermenting yeast Pichia stipitis.</title>
        <authorList>
            <person name="Jeffries T.W."/>
            <person name="Grigoriev I.V."/>
            <person name="Grimwood J."/>
            <person name="Laplaza J.M."/>
            <person name="Aerts A."/>
            <person name="Salamov A."/>
            <person name="Schmutz J."/>
            <person name="Lindquist E."/>
            <person name="Dehal P."/>
            <person name="Shapiro H."/>
            <person name="Jin Y.S."/>
            <person name="Passoth V."/>
            <person name="Richardson P.M."/>
        </authorList>
    </citation>
    <scope>NUCLEOTIDE SEQUENCE [LARGE SCALE GENOMIC DNA]</scope>
    <source>
        <strain evidence="15">ATCC 58785 / CBS 6054 / NBRC 10063 / NRRL Y-11545</strain>
    </source>
</reference>
<evidence type="ECO:0000256" key="11">
    <source>
        <dbReference type="ARBA" id="ARBA00023136"/>
    </source>
</evidence>
<dbReference type="InterPro" id="IPR018108">
    <property type="entry name" value="MCP_transmembrane"/>
</dbReference>
<evidence type="ECO:0000256" key="10">
    <source>
        <dbReference type="ARBA" id="ARBA00023128"/>
    </source>
</evidence>
<feature type="repeat" description="Solcar" evidence="12">
    <location>
        <begin position="19"/>
        <end position="126"/>
    </location>
</feature>
<evidence type="ECO:0000256" key="4">
    <source>
        <dbReference type="ARBA" id="ARBA00021935"/>
    </source>
</evidence>
<evidence type="ECO:0000256" key="13">
    <source>
        <dbReference type="RuleBase" id="RU000488"/>
    </source>
</evidence>